<dbReference type="GO" id="GO:0008794">
    <property type="term" value="F:arsenate reductase (glutaredoxin) activity"/>
    <property type="evidence" value="ECO:0007669"/>
    <property type="project" value="UniProtKB-EC"/>
</dbReference>
<keyword evidence="9" id="KW-1185">Reference proteome</keyword>
<reference evidence="8 9" key="1">
    <citation type="submission" date="2020-07" db="EMBL/GenBank/DDBJ databases">
        <title>Sequencing the genomes of 1000 actinobacteria strains.</title>
        <authorList>
            <person name="Klenk H.-P."/>
        </authorList>
    </citation>
    <scope>NUCLEOTIDE SEQUENCE [LARGE SCALE GENOMIC DNA]</scope>
    <source>
        <strain evidence="8 9">DSM 23987</strain>
    </source>
</reference>
<dbReference type="PANTHER" id="PTHR45724:SF13">
    <property type="entry name" value="AQUAPORIN NIP1-1-RELATED"/>
    <property type="match status" value="1"/>
</dbReference>
<dbReference type="InterPro" id="IPR034294">
    <property type="entry name" value="Aquaporin_transptr"/>
</dbReference>
<dbReference type="PROSITE" id="PS00221">
    <property type="entry name" value="MIP"/>
    <property type="match status" value="1"/>
</dbReference>
<evidence type="ECO:0000313" key="8">
    <source>
        <dbReference type="EMBL" id="NYG07203.1"/>
    </source>
</evidence>
<dbReference type="InterPro" id="IPR023271">
    <property type="entry name" value="Aquaporin-like"/>
</dbReference>
<feature type="transmembrane region" description="Helical" evidence="7">
    <location>
        <begin position="91"/>
        <end position="114"/>
    </location>
</feature>
<feature type="transmembrane region" description="Helical" evidence="7">
    <location>
        <begin position="126"/>
        <end position="145"/>
    </location>
</feature>
<feature type="transmembrane region" description="Helical" evidence="7">
    <location>
        <begin position="197"/>
        <end position="217"/>
    </location>
</feature>
<feature type="transmembrane region" description="Helical" evidence="7">
    <location>
        <begin position="152"/>
        <end position="177"/>
    </location>
</feature>
<evidence type="ECO:0000256" key="1">
    <source>
        <dbReference type="ARBA" id="ARBA00004141"/>
    </source>
</evidence>
<proteinExistence type="inferred from homology"/>
<accession>A0A852WDE8</accession>
<evidence type="ECO:0000256" key="3">
    <source>
        <dbReference type="ARBA" id="ARBA00022692"/>
    </source>
</evidence>
<protein>
    <submittedName>
        <fullName evidence="8">Arsenate reductase</fullName>
        <ecNumber evidence="8">1.20.4.1</ecNumber>
    </submittedName>
</protein>
<dbReference type="RefSeq" id="WP_337795028.1">
    <property type="nucleotide sequence ID" value="NZ_JACCAB010000001.1"/>
</dbReference>
<evidence type="ECO:0000256" key="4">
    <source>
        <dbReference type="ARBA" id="ARBA00022989"/>
    </source>
</evidence>
<keyword evidence="5 7" id="KW-0472">Membrane</keyword>
<evidence type="ECO:0000313" key="9">
    <source>
        <dbReference type="Proteomes" id="UP000573599"/>
    </source>
</evidence>
<feature type="transmembrane region" description="Helical" evidence="7">
    <location>
        <begin position="48"/>
        <end position="70"/>
    </location>
</feature>
<dbReference type="PANTHER" id="PTHR45724">
    <property type="entry name" value="AQUAPORIN NIP2-1"/>
    <property type="match status" value="1"/>
</dbReference>
<dbReference type="InterPro" id="IPR022357">
    <property type="entry name" value="MIP_CS"/>
</dbReference>
<dbReference type="AlphaFoldDB" id="A0A852WDE8"/>
<dbReference type="Gene3D" id="1.20.1080.10">
    <property type="entry name" value="Glycerol uptake facilitator protein"/>
    <property type="match status" value="1"/>
</dbReference>
<name>A0A852WDE8_9MICO</name>
<dbReference type="EMBL" id="JACCAB010000001">
    <property type="protein sequence ID" value="NYG07203.1"/>
    <property type="molecule type" value="Genomic_DNA"/>
</dbReference>
<comment type="subcellular location">
    <subcellularLocation>
        <location evidence="1">Membrane</location>
        <topology evidence="1">Multi-pass membrane protein</topology>
    </subcellularLocation>
</comment>
<organism evidence="8 9">
    <name type="scientific">Pedococcus badiiscoriae</name>
    <dbReference type="NCBI Taxonomy" id="642776"/>
    <lineage>
        <taxon>Bacteria</taxon>
        <taxon>Bacillati</taxon>
        <taxon>Actinomycetota</taxon>
        <taxon>Actinomycetes</taxon>
        <taxon>Micrococcales</taxon>
        <taxon>Intrasporangiaceae</taxon>
        <taxon>Pedococcus</taxon>
    </lineage>
</organism>
<evidence type="ECO:0000256" key="6">
    <source>
        <dbReference type="RuleBase" id="RU000477"/>
    </source>
</evidence>
<dbReference type="EC" id="1.20.4.1" evidence="8"/>
<keyword evidence="8" id="KW-0560">Oxidoreductase</keyword>
<comment type="caution">
    <text evidence="8">The sequence shown here is derived from an EMBL/GenBank/DDBJ whole genome shotgun (WGS) entry which is preliminary data.</text>
</comment>
<dbReference type="GO" id="GO:0015267">
    <property type="term" value="F:channel activity"/>
    <property type="evidence" value="ECO:0007669"/>
    <property type="project" value="InterPro"/>
</dbReference>
<dbReference type="Pfam" id="PF00230">
    <property type="entry name" value="MIP"/>
    <property type="match status" value="1"/>
</dbReference>
<keyword evidence="2 6" id="KW-0813">Transport</keyword>
<gene>
    <name evidence="8" type="ORF">BJ986_001690</name>
</gene>
<evidence type="ECO:0000256" key="5">
    <source>
        <dbReference type="ARBA" id="ARBA00023136"/>
    </source>
</evidence>
<dbReference type="SUPFAM" id="SSF81338">
    <property type="entry name" value="Aquaporin-like"/>
    <property type="match status" value="1"/>
</dbReference>
<dbReference type="Proteomes" id="UP000573599">
    <property type="component" value="Unassembled WGS sequence"/>
</dbReference>
<evidence type="ECO:0000256" key="2">
    <source>
        <dbReference type="ARBA" id="ARBA00022448"/>
    </source>
</evidence>
<dbReference type="GO" id="GO:0016020">
    <property type="term" value="C:membrane"/>
    <property type="evidence" value="ECO:0007669"/>
    <property type="project" value="UniProtKB-SubCell"/>
</dbReference>
<dbReference type="PRINTS" id="PR00783">
    <property type="entry name" value="MINTRINSICP"/>
</dbReference>
<evidence type="ECO:0000256" key="7">
    <source>
        <dbReference type="SAM" id="Phobius"/>
    </source>
</evidence>
<dbReference type="InterPro" id="IPR000425">
    <property type="entry name" value="MIP"/>
</dbReference>
<keyword evidence="3 6" id="KW-0812">Transmembrane</keyword>
<sequence>MLLTSPRRARLAAELLGTALLLAAVVGSGVMAQRLTHDVALQLLVNAVATVAVLGVLISSLGPISGAHFNPAVTLAQAVRGAHRWSDVGPYVLVQLVGGVGGTVLANLMFGLPAVTWSHHERTGPALWLGEVVATGGLVLAIALVREGGDRASVVVPAWILGAYFFTSSTSFANPAVTVARAFSDTFAGISPRCVPAFIVAQGVGAAVAVLVLRLFAAAPTHEKERP</sequence>
<comment type="similarity">
    <text evidence="6">Belongs to the MIP/aquaporin (TC 1.A.8) family.</text>
</comment>
<keyword evidence="4 7" id="KW-1133">Transmembrane helix</keyword>